<keyword evidence="4 5" id="KW-0408">Iron</keyword>
<dbReference type="PANTHER" id="PTHR30600:SF9">
    <property type="entry name" value="BLR7738 PROTEIN"/>
    <property type="match status" value="1"/>
</dbReference>
<dbReference type="InterPro" id="IPR036909">
    <property type="entry name" value="Cyt_c-like_dom_sf"/>
</dbReference>
<dbReference type="Pfam" id="PF13385">
    <property type="entry name" value="Laminin_G_3"/>
    <property type="match status" value="1"/>
</dbReference>
<dbReference type="CDD" id="cd00146">
    <property type="entry name" value="PKD"/>
    <property type="match status" value="1"/>
</dbReference>
<evidence type="ECO:0000256" key="3">
    <source>
        <dbReference type="ARBA" id="ARBA00022729"/>
    </source>
</evidence>
<evidence type="ECO:0000256" key="7">
    <source>
        <dbReference type="SAM" id="SignalP"/>
    </source>
</evidence>
<gene>
    <name evidence="10" type="ORF">ACG00Y_23750</name>
</gene>
<evidence type="ECO:0000313" key="10">
    <source>
        <dbReference type="EMBL" id="MFG6432951.1"/>
    </source>
</evidence>
<evidence type="ECO:0000256" key="2">
    <source>
        <dbReference type="ARBA" id="ARBA00022723"/>
    </source>
</evidence>
<dbReference type="Gene3D" id="1.10.760.10">
    <property type="entry name" value="Cytochrome c-like domain"/>
    <property type="match status" value="2"/>
</dbReference>
<dbReference type="InterPro" id="IPR015943">
    <property type="entry name" value="WD40/YVTN_repeat-like_dom_sf"/>
</dbReference>
<feature type="domain" description="Cytochrome c" evidence="9">
    <location>
        <begin position="1189"/>
        <end position="1314"/>
    </location>
</feature>
<comment type="caution">
    <text evidence="10">The sequence shown here is derived from an EMBL/GenBank/DDBJ whole genome shotgun (WGS) entry which is preliminary data.</text>
</comment>
<dbReference type="InterPro" id="IPR035986">
    <property type="entry name" value="PKD_dom_sf"/>
</dbReference>
<dbReference type="InterPro" id="IPR022409">
    <property type="entry name" value="PKD/Chitinase_dom"/>
</dbReference>
<evidence type="ECO:0000313" key="11">
    <source>
        <dbReference type="Proteomes" id="UP001606210"/>
    </source>
</evidence>
<keyword evidence="11" id="KW-1185">Reference proteome</keyword>
<proteinExistence type="predicted"/>
<feature type="chain" id="PRO_5046244920" evidence="7">
    <location>
        <begin position="22"/>
        <end position="1444"/>
    </location>
</feature>
<feature type="domain" description="PKD" evidence="8">
    <location>
        <begin position="775"/>
        <end position="819"/>
    </location>
</feature>
<dbReference type="Proteomes" id="UP001606210">
    <property type="component" value="Unassembled WGS sequence"/>
</dbReference>
<dbReference type="InterPro" id="IPR013320">
    <property type="entry name" value="ConA-like_dom_sf"/>
</dbReference>
<dbReference type="InterPro" id="IPR051395">
    <property type="entry name" value="Cytochrome_c_Peroxidase/MauG"/>
</dbReference>
<keyword evidence="1 5" id="KW-0349">Heme</keyword>
<dbReference type="SUPFAM" id="SSF49899">
    <property type="entry name" value="Concanavalin A-like lectins/glucanases"/>
    <property type="match status" value="1"/>
</dbReference>
<dbReference type="InterPro" id="IPR000601">
    <property type="entry name" value="PKD_dom"/>
</dbReference>
<evidence type="ECO:0000256" key="6">
    <source>
        <dbReference type="SAM" id="MobiDB-lite"/>
    </source>
</evidence>
<evidence type="ECO:0000256" key="1">
    <source>
        <dbReference type="ARBA" id="ARBA00022617"/>
    </source>
</evidence>
<feature type="signal peptide" evidence="7">
    <location>
        <begin position="1"/>
        <end position="21"/>
    </location>
</feature>
<dbReference type="Pfam" id="PF00034">
    <property type="entry name" value="Cytochrom_C"/>
    <property type="match status" value="1"/>
</dbReference>
<keyword evidence="3 7" id="KW-0732">Signal</keyword>
<dbReference type="InterPro" id="IPR011045">
    <property type="entry name" value="N2O_reductase_N"/>
</dbReference>
<evidence type="ECO:0000259" key="9">
    <source>
        <dbReference type="PROSITE" id="PS51007"/>
    </source>
</evidence>
<evidence type="ECO:0000256" key="5">
    <source>
        <dbReference type="PROSITE-ProRule" id="PRU00433"/>
    </source>
</evidence>
<dbReference type="SUPFAM" id="SSF49299">
    <property type="entry name" value="PKD domain"/>
    <property type="match status" value="1"/>
</dbReference>
<accession>A0ABW7F8K1</accession>
<dbReference type="SMART" id="SM00089">
    <property type="entry name" value="PKD"/>
    <property type="match status" value="1"/>
</dbReference>
<dbReference type="EMBL" id="JBIGHV010000010">
    <property type="protein sequence ID" value="MFG6432951.1"/>
    <property type="molecule type" value="Genomic_DNA"/>
</dbReference>
<dbReference type="Pfam" id="PF13205">
    <property type="entry name" value="Big_5"/>
    <property type="match status" value="1"/>
</dbReference>
<dbReference type="RefSeq" id="WP_394483229.1">
    <property type="nucleotide sequence ID" value="NZ_JBIGHV010000010.1"/>
</dbReference>
<dbReference type="InterPro" id="IPR032812">
    <property type="entry name" value="SbsA_Ig"/>
</dbReference>
<evidence type="ECO:0000259" key="8">
    <source>
        <dbReference type="PROSITE" id="PS50093"/>
    </source>
</evidence>
<dbReference type="Gene3D" id="2.60.40.10">
    <property type="entry name" value="Immunoglobulins"/>
    <property type="match status" value="1"/>
</dbReference>
<feature type="domain" description="Cytochrome c" evidence="9">
    <location>
        <begin position="1330"/>
        <end position="1434"/>
    </location>
</feature>
<evidence type="ECO:0000256" key="4">
    <source>
        <dbReference type="ARBA" id="ARBA00023004"/>
    </source>
</evidence>
<dbReference type="PANTHER" id="PTHR30600">
    <property type="entry name" value="CYTOCHROME C PEROXIDASE-RELATED"/>
    <property type="match status" value="1"/>
</dbReference>
<dbReference type="InterPro" id="IPR009056">
    <property type="entry name" value="Cyt_c-like_dom"/>
</dbReference>
<dbReference type="SUPFAM" id="SSF46626">
    <property type="entry name" value="Cytochrome c"/>
    <property type="match status" value="2"/>
</dbReference>
<reference evidence="10 11" key="1">
    <citation type="submission" date="2024-08" db="EMBL/GenBank/DDBJ databases">
        <authorList>
            <person name="Lu H."/>
        </authorList>
    </citation>
    <scope>NUCLEOTIDE SEQUENCE [LARGE SCALE GENOMIC DNA]</scope>
    <source>
        <strain evidence="10 11">LYH14W</strain>
    </source>
</reference>
<dbReference type="PROSITE" id="PS51007">
    <property type="entry name" value="CYTC"/>
    <property type="match status" value="2"/>
</dbReference>
<dbReference type="Pfam" id="PF08309">
    <property type="entry name" value="LVIVD"/>
    <property type="match status" value="1"/>
</dbReference>
<keyword evidence="2 5" id="KW-0479">Metal-binding</keyword>
<dbReference type="Gene3D" id="2.60.120.200">
    <property type="match status" value="1"/>
</dbReference>
<dbReference type="Pfam" id="PF18911">
    <property type="entry name" value="PKD_4"/>
    <property type="match status" value="1"/>
</dbReference>
<dbReference type="InterPro" id="IPR013211">
    <property type="entry name" value="LVIVD"/>
</dbReference>
<name>A0ABW7F8K1_9BURK</name>
<protein>
    <submittedName>
        <fullName evidence="10">Ig-like domain-containing protein</fullName>
    </submittedName>
</protein>
<dbReference type="SUPFAM" id="SSF82171">
    <property type="entry name" value="DPP6 N-terminal domain-like"/>
    <property type="match status" value="1"/>
</dbReference>
<organism evidence="10 11">
    <name type="scientific">Pelomonas parva</name>
    <dbReference type="NCBI Taxonomy" id="3299032"/>
    <lineage>
        <taxon>Bacteria</taxon>
        <taxon>Pseudomonadati</taxon>
        <taxon>Pseudomonadota</taxon>
        <taxon>Betaproteobacteria</taxon>
        <taxon>Burkholderiales</taxon>
        <taxon>Sphaerotilaceae</taxon>
        <taxon>Roseateles</taxon>
    </lineage>
</organism>
<sequence length="1444" mass="153294">MKIRTTAVALLSLGAAFLAHAAITGGSALTLLATLAALVTAEPKQGPGLGNLSYTEAELFNPVSVIKTETAAGAGDGDIPFRYPGRQEYGTNVALMLNGYLVVMFAPDSGQSTGGFLVYDVSNPRSLRLVKKIYEPQGRTAQFREPHAIGAATINGRQYLVVPSTKGIEFWDFSDVNDIRQVAKLALPTVDGGDYSRVTWQLWWQAPYVYVASADDGMYIVDARDPANPVLANRGGGRPNPVPTGELGGFRVGPIFTMGNHLVLSSMDTWSGLASLDISDPLNPRLLDSVGNLPFYYATCFDGRYVYGSARGRGPDGRMFSFDLDDPARFVPKDSRLLMDEQLYCNSQDQFVFQGAQVMLHKVDVSDPLNHRHVAKAGLFPEGSDEARHSDHGQVTPMGNLVYVGNDHGKRSGFIVHDRNPDTTPPKVRQVSPRPGAVKQATTSRIGIALTDNILPESLHAASFIVRPRGGAALAGTYSAQLGIINFSPAQDLAPNTTYEVLLPAGGLKDYAGNAIATAFSAQFTTGNGSQRAAADTAATTGLAHHWPLVRGLQDIVAGNDGQTTPSDSFRDGGLNFAGRSAGVMLAKADIANLAGGTATLSFHMKSTQRGHARAAQAPGIFGHGPTGVLWGWIDAQGRLRLSVGEPSSTNPGLASARAVNDGRWHAVVLTRDATSGALSLRVDGVKRSGKGLAGPLSPPAQPTMLGQLQGSADFFRGRLADVRVYNRVLGDDEAATLDRQAAVRVAGAVGSETLVVGSRANFNPGVLARSGAQYRWNFGDGSPRTAFSRKLAASHTFTVAGHYNVVLTVRTADGAEQTHALHRTAINPRTAKAPAQTSNIVGNATQVFSVNPDSGTVTAIAADTLAKAWEARVGEEPRTLAIAPDGRVWVTVQGEDKLVALNAQDGSLSASVQLPYGSAPHGIVFTPDQRMGLVTLEGSTTLMSFDPANGAARASLKLTGDVRGIAVSANSSEALVTRFRSRMDGGVVYRVGLDKKLALYQTVGLRVDTATIDAENRARGVPNYLHQVVISPDGLRAALPSKKDNIVGGTFRDGRPLAHETTVRSIVSQLALVPGAHEVFAEQLDFNDRAPARAAAYSPNGDYLFVAQMEGNRIAVVDAYNRSVRGEIETDRAPHGLYVDEKRQRLYVNNFLGRTVGVYDIGPVLSAESFSARPLATVAAVAVEPLAPAVLSGKRLFYNAADRRMSRDNYMSCASCHADGGDDGMVWDFTQRGEGLRRTISLQGRQGLGLGRVHWTANFDELQDFENDIRGAFGGTGFLSDRDFSATSDPLGAPKAGRSRDLDDLAAYLSSLSRQGRSPERQADGSLTVEALRGQQLFGAMQCATCHAGTTRKDGLRHDVGTVQASSGKGSKQTLAGVGFHTPPLQGLWAAPSFFHNGQAATLQDVFASGHGGTQALSAADRSALASFLRSLDASSVAERIHR</sequence>
<dbReference type="Gene3D" id="2.130.10.10">
    <property type="entry name" value="YVTN repeat-like/Quinoprotein amine dehydrogenase"/>
    <property type="match status" value="2"/>
</dbReference>
<dbReference type="PROSITE" id="PS50093">
    <property type="entry name" value="PKD"/>
    <property type="match status" value="1"/>
</dbReference>
<feature type="region of interest" description="Disordered" evidence="6">
    <location>
        <begin position="417"/>
        <end position="439"/>
    </location>
</feature>
<dbReference type="InterPro" id="IPR013783">
    <property type="entry name" value="Ig-like_fold"/>
</dbReference>
<dbReference type="SUPFAM" id="SSF50974">
    <property type="entry name" value="Nitrous oxide reductase, N-terminal domain"/>
    <property type="match status" value="1"/>
</dbReference>